<keyword evidence="6" id="KW-0418">Kinase</keyword>
<dbReference type="InterPro" id="IPR011333">
    <property type="entry name" value="SKP1/BTB/POZ_sf"/>
</dbReference>
<dbReference type="Pfam" id="PF03931">
    <property type="entry name" value="Skp1_POZ"/>
    <property type="match status" value="1"/>
</dbReference>
<dbReference type="SMART" id="SM00512">
    <property type="entry name" value="Skp1"/>
    <property type="match status" value="1"/>
</dbReference>
<keyword evidence="6" id="KW-0808">Transferase</keyword>
<evidence type="ECO:0000256" key="2">
    <source>
        <dbReference type="ARBA" id="ARBA00022786"/>
    </source>
</evidence>
<dbReference type="SUPFAM" id="SSF54695">
    <property type="entry name" value="POZ domain"/>
    <property type="match status" value="1"/>
</dbReference>
<dbReference type="InterPro" id="IPR036296">
    <property type="entry name" value="SKP1-like_dim_sf"/>
</dbReference>
<dbReference type="CDD" id="cd18322">
    <property type="entry name" value="BTB_POZ_SKP1"/>
    <property type="match status" value="1"/>
</dbReference>
<feature type="domain" description="SKP1 component POZ" evidence="5">
    <location>
        <begin position="7"/>
        <end position="67"/>
    </location>
</feature>
<protein>
    <submittedName>
        <fullName evidence="6">Phase kinase-associated protein 1</fullName>
    </submittedName>
</protein>
<sequence>MADESGVVNLESREGECFEVPVKVARLSQMIDEMFDEDEDMEDKKVPLPNVSSEVLRKVIEFGKHYQEEQMTPIQTPLKSSNIEDLVQSWYAEFVNLPQKQLFELVAAANYLNIKPLLDLTVLAVSILIKGKSAAELREIFNVTGDAAEGDGEAAAAGDGDN</sequence>
<dbReference type="Proteomes" id="UP001153069">
    <property type="component" value="Unassembled WGS sequence"/>
</dbReference>
<name>A0A9N8E5Y9_9STRA</name>
<feature type="domain" description="SKP1 component dimerisation" evidence="4">
    <location>
        <begin position="115"/>
        <end position="150"/>
    </location>
</feature>
<dbReference type="Pfam" id="PF01466">
    <property type="entry name" value="Skp1"/>
    <property type="match status" value="1"/>
</dbReference>
<dbReference type="PANTHER" id="PTHR11165">
    <property type="entry name" value="SKP1"/>
    <property type="match status" value="1"/>
</dbReference>
<keyword evidence="2 3" id="KW-0833">Ubl conjugation pathway</keyword>
<proteinExistence type="inferred from homology"/>
<evidence type="ECO:0000259" key="4">
    <source>
        <dbReference type="Pfam" id="PF01466"/>
    </source>
</evidence>
<reference evidence="6" key="1">
    <citation type="submission" date="2020-06" db="EMBL/GenBank/DDBJ databases">
        <authorList>
            <consortium name="Plant Systems Biology data submission"/>
        </authorList>
    </citation>
    <scope>NUCLEOTIDE SEQUENCE</scope>
    <source>
        <strain evidence="6">D6</strain>
    </source>
</reference>
<dbReference type="EMBL" id="CAICTM010000695">
    <property type="protein sequence ID" value="CAB9515147.1"/>
    <property type="molecule type" value="Genomic_DNA"/>
</dbReference>
<keyword evidence="7" id="KW-1185">Reference proteome</keyword>
<dbReference type="PIRSF" id="PIRSF028729">
    <property type="entry name" value="E3_ubiquit_lig_SCF_Skp"/>
    <property type="match status" value="1"/>
</dbReference>
<dbReference type="GO" id="GO:0006511">
    <property type="term" value="P:ubiquitin-dependent protein catabolic process"/>
    <property type="evidence" value="ECO:0007669"/>
    <property type="project" value="InterPro"/>
</dbReference>
<comment type="pathway">
    <text evidence="3">Protein modification; protein ubiquitination.</text>
</comment>
<comment type="caution">
    <text evidence="6">The sequence shown here is derived from an EMBL/GenBank/DDBJ whole genome shotgun (WGS) entry which is preliminary data.</text>
</comment>
<evidence type="ECO:0000313" key="7">
    <source>
        <dbReference type="Proteomes" id="UP001153069"/>
    </source>
</evidence>
<dbReference type="InterPro" id="IPR016072">
    <property type="entry name" value="Skp1_comp_dimer"/>
</dbReference>
<evidence type="ECO:0000256" key="1">
    <source>
        <dbReference type="ARBA" id="ARBA00009993"/>
    </source>
</evidence>
<evidence type="ECO:0000256" key="3">
    <source>
        <dbReference type="PIRNR" id="PIRNR028729"/>
    </source>
</evidence>
<dbReference type="AlphaFoldDB" id="A0A9N8E5Y9"/>
<evidence type="ECO:0000313" key="6">
    <source>
        <dbReference type="EMBL" id="CAB9515147.1"/>
    </source>
</evidence>
<comment type="similarity">
    <text evidence="1 3">Belongs to the SKP1 family.</text>
</comment>
<gene>
    <name evidence="6" type="ORF">SEMRO_696_G188900.1</name>
</gene>
<evidence type="ECO:0000259" key="5">
    <source>
        <dbReference type="Pfam" id="PF03931"/>
    </source>
</evidence>
<dbReference type="SUPFAM" id="SSF81382">
    <property type="entry name" value="Skp1 dimerisation domain-like"/>
    <property type="match status" value="1"/>
</dbReference>
<dbReference type="InterPro" id="IPR001232">
    <property type="entry name" value="SKP1-like"/>
</dbReference>
<dbReference type="OrthoDB" id="2342932at2759"/>
<accession>A0A9N8E5Y9</accession>
<dbReference type="Gene3D" id="3.30.710.10">
    <property type="entry name" value="Potassium Channel Kv1.1, Chain A"/>
    <property type="match status" value="1"/>
</dbReference>
<dbReference type="InterPro" id="IPR016073">
    <property type="entry name" value="Skp1_comp_POZ"/>
</dbReference>
<dbReference type="InterPro" id="IPR016897">
    <property type="entry name" value="SKP1"/>
</dbReference>
<organism evidence="6 7">
    <name type="scientific">Seminavis robusta</name>
    <dbReference type="NCBI Taxonomy" id="568900"/>
    <lineage>
        <taxon>Eukaryota</taxon>
        <taxon>Sar</taxon>
        <taxon>Stramenopiles</taxon>
        <taxon>Ochrophyta</taxon>
        <taxon>Bacillariophyta</taxon>
        <taxon>Bacillariophyceae</taxon>
        <taxon>Bacillariophycidae</taxon>
        <taxon>Naviculales</taxon>
        <taxon>Naviculaceae</taxon>
        <taxon>Seminavis</taxon>
    </lineage>
</organism>
<dbReference type="GO" id="GO:0016301">
    <property type="term" value="F:kinase activity"/>
    <property type="evidence" value="ECO:0007669"/>
    <property type="project" value="UniProtKB-KW"/>
</dbReference>